<reference evidence="2" key="1">
    <citation type="submission" date="2025-08" db="UniProtKB">
        <authorList>
            <consortium name="Ensembl"/>
        </authorList>
    </citation>
    <scope>IDENTIFICATION</scope>
</reference>
<protein>
    <submittedName>
        <fullName evidence="2">Family with sequence similarity 220 member A</fullName>
    </submittedName>
</protein>
<evidence type="ECO:0000259" key="1">
    <source>
        <dbReference type="Pfam" id="PF15487"/>
    </source>
</evidence>
<name>A0A8C9Q7K9_SPEDA</name>
<feature type="domain" description="SIPAR" evidence="1">
    <location>
        <begin position="2"/>
        <end position="260"/>
    </location>
</feature>
<dbReference type="InterPro" id="IPR029155">
    <property type="entry name" value="SIPAR"/>
</dbReference>
<dbReference type="Proteomes" id="UP000694422">
    <property type="component" value="Unplaced"/>
</dbReference>
<proteinExistence type="predicted"/>
<evidence type="ECO:0000313" key="3">
    <source>
        <dbReference type="Proteomes" id="UP000694422"/>
    </source>
</evidence>
<dbReference type="GO" id="GO:0005634">
    <property type="term" value="C:nucleus"/>
    <property type="evidence" value="ECO:0007669"/>
    <property type="project" value="TreeGrafter"/>
</dbReference>
<dbReference type="GO" id="GO:0000122">
    <property type="term" value="P:negative regulation of transcription by RNA polymerase II"/>
    <property type="evidence" value="ECO:0007669"/>
    <property type="project" value="TreeGrafter"/>
</dbReference>
<dbReference type="Pfam" id="PF15487">
    <property type="entry name" value="FAM220"/>
    <property type="match status" value="1"/>
</dbReference>
<dbReference type="InterPro" id="IPR040355">
    <property type="entry name" value="FAM220A"/>
</dbReference>
<reference evidence="2" key="2">
    <citation type="submission" date="2025-09" db="UniProtKB">
        <authorList>
            <consortium name="Ensembl"/>
        </authorList>
    </citation>
    <scope>IDENTIFICATION</scope>
</reference>
<dbReference type="PANTHER" id="PTHR31980">
    <property type="entry name" value="PROTEIN FAM220A"/>
    <property type="match status" value="1"/>
</dbReference>
<evidence type="ECO:0000313" key="2">
    <source>
        <dbReference type="Ensembl" id="ENSSDAP00000020872.1"/>
    </source>
</evidence>
<keyword evidence="3" id="KW-1185">Reference proteome</keyword>
<dbReference type="PANTHER" id="PTHR31980:SF1">
    <property type="entry name" value="PROTEIN FAM220A"/>
    <property type="match status" value="1"/>
</dbReference>
<organism evidence="2 3">
    <name type="scientific">Spermophilus dauricus</name>
    <name type="common">Daurian ground squirrel</name>
    <dbReference type="NCBI Taxonomy" id="99837"/>
    <lineage>
        <taxon>Eukaryota</taxon>
        <taxon>Metazoa</taxon>
        <taxon>Chordata</taxon>
        <taxon>Craniata</taxon>
        <taxon>Vertebrata</taxon>
        <taxon>Euteleostomi</taxon>
        <taxon>Mammalia</taxon>
        <taxon>Eutheria</taxon>
        <taxon>Euarchontoglires</taxon>
        <taxon>Glires</taxon>
        <taxon>Rodentia</taxon>
        <taxon>Sciuromorpha</taxon>
        <taxon>Sciuridae</taxon>
        <taxon>Xerinae</taxon>
        <taxon>Marmotini</taxon>
        <taxon>Spermophilus</taxon>
    </lineage>
</organism>
<accession>A0A8C9Q7K9</accession>
<dbReference type="AlphaFoldDB" id="A0A8C9Q7K9"/>
<dbReference type="GO" id="GO:0097677">
    <property type="term" value="F:STAT family protein binding"/>
    <property type="evidence" value="ECO:0007669"/>
    <property type="project" value="TreeGrafter"/>
</dbReference>
<sequence>MRDGGGTLGTCLIEAKGEGGDDWYKQLCSLKKRTQKESPCPADIPFWVDKSAVDVNGNSQNELLSLEMKNDLSDTDLLLHNGNKELPYLKKSMGRNLAPVAASTKAMGLSFAPAEEHLPGVFLGVGDALGRDWLRSGGPRAMDSQRGQCPKGEPWVSGQPVHPKLWEMVVFKGEPPSALHEGLGSESELSRLRSMLLATLHSCPEVLLEDKTRCVFLDHLKPMFSEQTTEYKKMLSCVKSTSNGLEISLGLLALQPFQLANPLCHS</sequence>
<dbReference type="Ensembl" id="ENSSDAT00000023848.1">
    <property type="protein sequence ID" value="ENSSDAP00000020872.1"/>
    <property type="gene ID" value="ENSSDAG00000019000.1"/>
</dbReference>